<accession>A0A9P7SRK0</accession>
<dbReference type="PANTHER" id="PTHR15492:SF1">
    <property type="entry name" value="CYCLIN-D1-BINDING PROTEIN 1"/>
    <property type="match status" value="1"/>
</dbReference>
<sequence>MAPHHPDTSLQTLDTLIQTASTLLTQLQSVLSELTRSKVSSHQYSSPIHSPLNALSLAHDSATLIRAHGTKISLLIINEPFTPSALCTVLRELIAGPIPGLASAAETCTPAQYTLVVSQEVAFKAQRVLSELHALVQKIPSNGKILPVGKSRDGFTAGGAKGSLPATGLLWAACDEVIRLSDLGVGGILAKKVAQWRDTLCDIMEELKEWGEEEPDDEDEDEDKDEEEDEGGHDGVDHITTDLSTTSLSPQALLDQLMNSQQAIPKSDPHSIRPRLETSLQRLRLVTLLYQALTKHRLKKLPSFPLAVPATPEASSDTDTKTIPARLDEIASLLGALPDRFGDLAGALYELNPEEVDRVMGRCFDDAVAAGELVLMNWEGERDVFSEWVARFQGEVRKEVVVDGLA</sequence>
<dbReference type="Proteomes" id="UP000784919">
    <property type="component" value="Unassembled WGS sequence"/>
</dbReference>
<dbReference type="GO" id="GO:0005634">
    <property type="term" value="C:nucleus"/>
    <property type="evidence" value="ECO:0007669"/>
    <property type="project" value="TreeGrafter"/>
</dbReference>
<evidence type="ECO:0000313" key="4">
    <source>
        <dbReference type="Proteomes" id="UP000784919"/>
    </source>
</evidence>
<feature type="region of interest" description="Disordered" evidence="1">
    <location>
        <begin position="208"/>
        <end position="242"/>
    </location>
</feature>
<proteinExistence type="predicted"/>
<gene>
    <name evidence="3" type="ORF">E4U56_007843</name>
</gene>
<dbReference type="Gene3D" id="1.20.1410.10">
    <property type="entry name" value="I/LWEQ domain"/>
    <property type="match status" value="1"/>
</dbReference>
<comment type="caution">
    <text evidence="3">The sequence shown here is derived from an EMBL/GenBank/DDBJ whole genome shotgun (WGS) entry which is preliminary data.</text>
</comment>
<feature type="domain" description="Cyclin-D1-binding protein 1-like N-terminal" evidence="2">
    <location>
        <begin position="61"/>
        <end position="212"/>
    </location>
</feature>
<dbReference type="InterPro" id="IPR026907">
    <property type="entry name" value="GCIP-like"/>
</dbReference>
<evidence type="ECO:0000313" key="3">
    <source>
        <dbReference type="EMBL" id="KAG5970325.1"/>
    </source>
</evidence>
<evidence type="ECO:0000259" key="2">
    <source>
        <dbReference type="Pfam" id="PF13324"/>
    </source>
</evidence>
<dbReference type="EMBL" id="SRPS01000081">
    <property type="protein sequence ID" value="KAG5970325.1"/>
    <property type="molecule type" value="Genomic_DNA"/>
</dbReference>
<dbReference type="InterPro" id="IPR049317">
    <property type="entry name" value="GCIP-like_N"/>
</dbReference>
<organism evidence="3 4">
    <name type="scientific">Claviceps arundinis</name>
    <dbReference type="NCBI Taxonomy" id="1623583"/>
    <lineage>
        <taxon>Eukaryota</taxon>
        <taxon>Fungi</taxon>
        <taxon>Dikarya</taxon>
        <taxon>Ascomycota</taxon>
        <taxon>Pezizomycotina</taxon>
        <taxon>Sordariomycetes</taxon>
        <taxon>Hypocreomycetidae</taxon>
        <taxon>Hypocreales</taxon>
        <taxon>Clavicipitaceae</taxon>
        <taxon>Claviceps</taxon>
    </lineage>
</organism>
<dbReference type="Pfam" id="PF13324">
    <property type="entry name" value="GCIP_N"/>
    <property type="match status" value="1"/>
</dbReference>
<name>A0A9P7SRK0_9HYPO</name>
<dbReference type="OrthoDB" id="4088536at2759"/>
<reference evidence="3" key="1">
    <citation type="journal article" date="2020" name="bioRxiv">
        <title>Whole genome comparisons of ergot fungi reveals the divergence and evolution of species within the genus Claviceps are the result of varying mechanisms driving genome evolution and host range expansion.</title>
        <authorList>
            <person name="Wyka S.A."/>
            <person name="Mondo S.J."/>
            <person name="Liu M."/>
            <person name="Dettman J."/>
            <person name="Nalam V."/>
            <person name="Broders K.D."/>
        </authorList>
    </citation>
    <scope>NUCLEOTIDE SEQUENCE</scope>
    <source>
        <strain evidence="3">CCC 1102</strain>
    </source>
</reference>
<protein>
    <recommendedName>
        <fullName evidence="2">Cyclin-D1-binding protein 1-like N-terminal domain-containing protein</fullName>
    </recommendedName>
</protein>
<feature type="compositionally biased region" description="Acidic residues" evidence="1">
    <location>
        <begin position="211"/>
        <end position="231"/>
    </location>
</feature>
<dbReference type="PANTHER" id="PTHR15492">
    <property type="entry name" value="CYCLIN D1-BINDING PROTEIN 1"/>
    <property type="match status" value="1"/>
</dbReference>
<evidence type="ECO:0000256" key="1">
    <source>
        <dbReference type="SAM" id="MobiDB-lite"/>
    </source>
</evidence>
<dbReference type="AlphaFoldDB" id="A0A9P7SRK0"/>